<keyword evidence="2" id="KW-1185">Reference proteome</keyword>
<accession>Q2W2Y8</accession>
<protein>
    <submittedName>
        <fullName evidence="1">Uncharacterized protein</fullName>
    </submittedName>
</protein>
<dbReference type="HOGENOM" id="CLU_1978842_0_0_5"/>
<gene>
    <name evidence="1" type="ordered locus">amb2983</name>
</gene>
<dbReference type="STRING" id="342108.amb2983"/>
<name>Q2W2Y8_PARM1</name>
<dbReference type="EMBL" id="AP007255">
    <property type="protein sequence ID" value="BAE51787.1"/>
    <property type="molecule type" value="Genomic_DNA"/>
</dbReference>
<dbReference type="Proteomes" id="UP000007058">
    <property type="component" value="Chromosome"/>
</dbReference>
<evidence type="ECO:0000313" key="2">
    <source>
        <dbReference type="Proteomes" id="UP000007058"/>
    </source>
</evidence>
<reference evidence="1 2" key="1">
    <citation type="journal article" date="2005" name="DNA Res.">
        <title>Complete genome sequence of the facultative anaerobic magnetotactic bacterium Magnetospirillum sp. strain AMB-1.</title>
        <authorList>
            <person name="Matsunaga T."/>
            <person name="Okamura Y."/>
            <person name="Fukuda Y."/>
            <person name="Wahyudi A.T."/>
            <person name="Murase Y."/>
            <person name="Takeyama H."/>
        </authorList>
    </citation>
    <scope>NUCLEOTIDE SEQUENCE [LARGE SCALE GENOMIC DNA]</scope>
    <source>
        <strain evidence="2">ATCC 700264 / AMB-1</strain>
    </source>
</reference>
<dbReference type="AlphaFoldDB" id="Q2W2Y8"/>
<organism evidence="1 2">
    <name type="scientific">Paramagnetospirillum magneticum (strain ATCC 700264 / AMB-1)</name>
    <name type="common">Magnetospirillum magneticum</name>
    <dbReference type="NCBI Taxonomy" id="342108"/>
    <lineage>
        <taxon>Bacteria</taxon>
        <taxon>Pseudomonadati</taxon>
        <taxon>Pseudomonadota</taxon>
        <taxon>Alphaproteobacteria</taxon>
        <taxon>Rhodospirillales</taxon>
        <taxon>Magnetospirillaceae</taxon>
        <taxon>Paramagnetospirillum</taxon>
    </lineage>
</organism>
<proteinExistence type="predicted"/>
<dbReference type="KEGG" id="mag:amb2983"/>
<sequence length="126" mass="14189">MPLAGRARWRAWPRPQWPQVAPCVRFDARRHEQEIMVKDETRIVGNLPNLRLEIVHRQDDGGGAEHMTIHLSATPSFQAAEALLLGGLSPQAWTNPWALWTSMTQAMLAPWLGAAWPRILPPGDSR</sequence>
<evidence type="ECO:0000313" key="1">
    <source>
        <dbReference type="EMBL" id="BAE51787.1"/>
    </source>
</evidence>